<dbReference type="PROSITE" id="PS51898">
    <property type="entry name" value="TYR_RECOMBINASE"/>
    <property type="match status" value="1"/>
</dbReference>
<evidence type="ECO:0000256" key="1">
    <source>
        <dbReference type="ARBA" id="ARBA00008857"/>
    </source>
</evidence>
<name>A0ABU8I867_9SPHI</name>
<dbReference type="Pfam" id="PF13102">
    <property type="entry name" value="Phage_int_SAM_5"/>
    <property type="match status" value="1"/>
</dbReference>
<dbReference type="RefSeq" id="WP_134776569.1">
    <property type="nucleotide sequence ID" value="NZ_JAYLLN010000037.1"/>
</dbReference>
<dbReference type="InterPro" id="IPR025269">
    <property type="entry name" value="SAM-like_dom"/>
</dbReference>
<evidence type="ECO:0000259" key="6">
    <source>
        <dbReference type="PROSITE" id="PS51898"/>
    </source>
</evidence>
<dbReference type="Gene3D" id="1.10.443.10">
    <property type="entry name" value="Intergrase catalytic core"/>
    <property type="match status" value="1"/>
</dbReference>
<protein>
    <submittedName>
        <fullName evidence="8">Site-specific integrase</fullName>
    </submittedName>
</protein>
<feature type="domain" description="Tyr recombinase" evidence="6">
    <location>
        <begin position="270"/>
        <end position="449"/>
    </location>
</feature>
<dbReference type="SUPFAM" id="SSF56349">
    <property type="entry name" value="DNA breaking-rejoining enzymes"/>
    <property type="match status" value="1"/>
</dbReference>
<dbReference type="PANTHER" id="PTHR30349:SF64">
    <property type="entry name" value="PROPHAGE INTEGRASE INTD-RELATED"/>
    <property type="match status" value="1"/>
</dbReference>
<dbReference type="Gene3D" id="1.10.150.130">
    <property type="match status" value="1"/>
</dbReference>
<dbReference type="PANTHER" id="PTHR30349">
    <property type="entry name" value="PHAGE INTEGRASE-RELATED"/>
    <property type="match status" value="1"/>
</dbReference>
<keyword evidence="3 5" id="KW-0238">DNA-binding</keyword>
<evidence type="ECO:0000313" key="8">
    <source>
        <dbReference type="EMBL" id="MEI5985915.1"/>
    </source>
</evidence>
<dbReference type="InterPro" id="IPR011010">
    <property type="entry name" value="DNA_brk_join_enz"/>
</dbReference>
<gene>
    <name evidence="8" type="ORF">VJ786_13500</name>
</gene>
<evidence type="ECO:0000256" key="4">
    <source>
        <dbReference type="ARBA" id="ARBA00023172"/>
    </source>
</evidence>
<comment type="caution">
    <text evidence="8">The sequence shown here is derived from an EMBL/GenBank/DDBJ whole genome shotgun (WGS) entry which is preliminary data.</text>
</comment>
<comment type="similarity">
    <text evidence="1">Belongs to the 'phage' integrase family.</text>
</comment>
<dbReference type="EMBL" id="JAYLLN010000037">
    <property type="protein sequence ID" value="MEI5985915.1"/>
    <property type="molecule type" value="Genomic_DNA"/>
</dbReference>
<evidence type="ECO:0000256" key="3">
    <source>
        <dbReference type="ARBA" id="ARBA00023125"/>
    </source>
</evidence>
<proteinExistence type="inferred from homology"/>
<evidence type="ECO:0000256" key="5">
    <source>
        <dbReference type="PROSITE-ProRule" id="PRU01248"/>
    </source>
</evidence>
<dbReference type="InterPro" id="IPR013762">
    <property type="entry name" value="Integrase-like_cat_sf"/>
</dbReference>
<evidence type="ECO:0000256" key="2">
    <source>
        <dbReference type="ARBA" id="ARBA00022908"/>
    </source>
</evidence>
<dbReference type="InterPro" id="IPR002104">
    <property type="entry name" value="Integrase_catalytic"/>
</dbReference>
<organism evidence="8 9">
    <name type="scientific">Sphingobacterium tenebrionis</name>
    <dbReference type="NCBI Taxonomy" id="3111775"/>
    <lineage>
        <taxon>Bacteria</taxon>
        <taxon>Pseudomonadati</taxon>
        <taxon>Bacteroidota</taxon>
        <taxon>Sphingobacteriia</taxon>
        <taxon>Sphingobacteriales</taxon>
        <taxon>Sphingobacteriaceae</taxon>
        <taxon>Sphingobacterium</taxon>
    </lineage>
</organism>
<dbReference type="InterPro" id="IPR010998">
    <property type="entry name" value="Integrase_recombinase_N"/>
</dbReference>
<dbReference type="InterPro" id="IPR050090">
    <property type="entry name" value="Tyrosine_recombinase_XerCD"/>
</dbReference>
<keyword evidence="9" id="KW-1185">Reference proteome</keyword>
<dbReference type="InterPro" id="IPR035386">
    <property type="entry name" value="Arm-DNA-bind_5"/>
</dbReference>
<dbReference type="CDD" id="cd01185">
    <property type="entry name" value="INTN1_C_like"/>
    <property type="match status" value="1"/>
</dbReference>
<accession>A0ABU8I867</accession>
<dbReference type="Pfam" id="PF00589">
    <property type="entry name" value="Phage_integrase"/>
    <property type="match status" value="1"/>
</dbReference>
<dbReference type="Pfam" id="PF17293">
    <property type="entry name" value="Arm-DNA-bind_5"/>
    <property type="match status" value="1"/>
</dbReference>
<evidence type="ECO:0000313" key="9">
    <source>
        <dbReference type="Proteomes" id="UP001363035"/>
    </source>
</evidence>
<keyword evidence="2" id="KW-0229">DNA integration</keyword>
<keyword evidence="4" id="KW-0233">DNA recombination</keyword>
<evidence type="ECO:0000259" key="7">
    <source>
        <dbReference type="PROSITE" id="PS51900"/>
    </source>
</evidence>
<dbReference type="PROSITE" id="PS51900">
    <property type="entry name" value="CB"/>
    <property type="match status" value="1"/>
</dbReference>
<reference evidence="8 9" key="1">
    <citation type="submission" date="2024-01" db="EMBL/GenBank/DDBJ databases">
        <title>Sphingobacterium tenebrionis sp. nov., a novel endophyte isolated from tenebrio molitor intestines.</title>
        <authorList>
            <person name="Zhang C."/>
        </authorList>
    </citation>
    <scope>NUCLEOTIDE SEQUENCE [LARGE SCALE GENOMIC DNA]</scope>
    <source>
        <strain evidence="8 9">PU5-4</strain>
    </source>
</reference>
<dbReference type="InterPro" id="IPR044068">
    <property type="entry name" value="CB"/>
</dbReference>
<feature type="domain" description="Core-binding (CB)" evidence="7">
    <location>
        <begin position="132"/>
        <end position="226"/>
    </location>
</feature>
<sequence>MALLTTNFILRTDKMNKLGESPILFTISVAGNRKKISTGINILPEYWNDQLKQIIYLNRKTAKILFPDRVFENLLNEDEVAEFNNQLNDLVKQANETAQRFYLDRKSFTVSDIASEISILKRVLSKKEEPNKFLFDFIDRYIRENEDKRQKGSLTVYKSLKKHLQDFQDFTKVKIKFESINYSFFDSFQTFLINKRMVVSGEERGLSNTTIAKQLSTLKTFLGYAQKFDIPVSDSFRKFSIEREELPVISLTENEFLTLFNIDFSNLPNKIASYQNPEEFILSATLNKVRDIFCFGCSTGLRYSDLSALKWTNVKGNELRLTVTKTKRPLRIPLNGYSSEILKRYEDKLYPLPKLSSQKFNKYIKELCLFAEINEEVEIIRYKGAKKVEKIFPKYKLISAHTARKTFCTLSLERGMSAEQVMKISGHKDYRSFQRYVNISENIKRKAMQDAWGNPISFLKKVSGGE</sequence>
<dbReference type="Proteomes" id="UP001363035">
    <property type="component" value="Unassembled WGS sequence"/>
</dbReference>